<evidence type="ECO:0000313" key="2">
    <source>
        <dbReference type="Proteomes" id="UP001157502"/>
    </source>
</evidence>
<organism evidence="1 2">
    <name type="scientific">Dallia pectoralis</name>
    <name type="common">Alaska blackfish</name>
    <dbReference type="NCBI Taxonomy" id="75939"/>
    <lineage>
        <taxon>Eukaryota</taxon>
        <taxon>Metazoa</taxon>
        <taxon>Chordata</taxon>
        <taxon>Craniata</taxon>
        <taxon>Vertebrata</taxon>
        <taxon>Euteleostomi</taxon>
        <taxon>Actinopterygii</taxon>
        <taxon>Neopterygii</taxon>
        <taxon>Teleostei</taxon>
        <taxon>Protacanthopterygii</taxon>
        <taxon>Esociformes</taxon>
        <taxon>Umbridae</taxon>
        <taxon>Dallia</taxon>
    </lineage>
</organism>
<gene>
    <name evidence="1" type="ORF">DPEC_G00322760</name>
</gene>
<sequence>MTTDGGGWTVIQRREDGSVNFFRGWDSYRDGFGKITGEHWLDGHVGVCQNAGRERSSLTTRRRRGAGTEGGGECSGHSRVGEMVITSFSQPARPSLPPLFSTPLHMREGGLCCLQRSLGRSLGLAV</sequence>
<comment type="caution">
    <text evidence="1">The sequence shown here is derived from an EMBL/GenBank/DDBJ whole genome shotgun (WGS) entry which is preliminary data.</text>
</comment>
<keyword evidence="2" id="KW-1185">Reference proteome</keyword>
<accession>A0ACC2FAG5</accession>
<name>A0ACC2FAG5_DALPE</name>
<reference evidence="1" key="1">
    <citation type="submission" date="2021-05" db="EMBL/GenBank/DDBJ databases">
        <authorList>
            <person name="Pan Q."/>
            <person name="Jouanno E."/>
            <person name="Zahm M."/>
            <person name="Klopp C."/>
            <person name="Cabau C."/>
            <person name="Louis A."/>
            <person name="Berthelot C."/>
            <person name="Parey E."/>
            <person name="Roest Crollius H."/>
            <person name="Montfort J."/>
            <person name="Robinson-Rechavi M."/>
            <person name="Bouchez O."/>
            <person name="Lampietro C."/>
            <person name="Lopez Roques C."/>
            <person name="Donnadieu C."/>
            <person name="Postlethwait J."/>
            <person name="Bobe J."/>
            <person name="Dillon D."/>
            <person name="Chandos A."/>
            <person name="von Hippel F."/>
            <person name="Guiguen Y."/>
        </authorList>
    </citation>
    <scope>NUCLEOTIDE SEQUENCE</scope>
    <source>
        <strain evidence="1">YG-Jan2019</strain>
    </source>
</reference>
<dbReference type="Proteomes" id="UP001157502">
    <property type="component" value="Chromosome 31"/>
</dbReference>
<protein>
    <submittedName>
        <fullName evidence="1">Uncharacterized protein</fullName>
    </submittedName>
</protein>
<proteinExistence type="predicted"/>
<dbReference type="EMBL" id="CM055758">
    <property type="protein sequence ID" value="KAJ7988361.1"/>
    <property type="molecule type" value="Genomic_DNA"/>
</dbReference>
<evidence type="ECO:0000313" key="1">
    <source>
        <dbReference type="EMBL" id="KAJ7988361.1"/>
    </source>
</evidence>